<reference evidence="5 6" key="1">
    <citation type="journal article" date="2018" name="New Phytol.">
        <title>Phylogenomics of Endogonaceae and evolution of mycorrhizas within Mucoromycota.</title>
        <authorList>
            <person name="Chang Y."/>
            <person name="Desiro A."/>
            <person name="Na H."/>
            <person name="Sandor L."/>
            <person name="Lipzen A."/>
            <person name="Clum A."/>
            <person name="Barry K."/>
            <person name="Grigoriev I.V."/>
            <person name="Martin F.M."/>
            <person name="Stajich J.E."/>
            <person name="Smith M.E."/>
            <person name="Bonito G."/>
            <person name="Spatafora J.W."/>
        </authorList>
    </citation>
    <scope>NUCLEOTIDE SEQUENCE [LARGE SCALE GENOMIC DNA]</scope>
    <source>
        <strain evidence="5 6">GMNB39</strain>
    </source>
</reference>
<protein>
    <recommendedName>
        <fullName evidence="4">3CxxC-type domain-containing protein</fullName>
    </recommendedName>
</protein>
<dbReference type="GO" id="GO:0008270">
    <property type="term" value="F:zinc ion binding"/>
    <property type="evidence" value="ECO:0007669"/>
    <property type="project" value="UniProtKB-KW"/>
</dbReference>
<evidence type="ECO:0000256" key="1">
    <source>
        <dbReference type="ARBA" id="ARBA00022723"/>
    </source>
</evidence>
<feature type="domain" description="3CxxC-type" evidence="4">
    <location>
        <begin position="37"/>
        <end position="131"/>
    </location>
</feature>
<proteinExistence type="predicted"/>
<evidence type="ECO:0000256" key="3">
    <source>
        <dbReference type="ARBA" id="ARBA00022833"/>
    </source>
</evidence>
<dbReference type="AlphaFoldDB" id="A0A433DC21"/>
<dbReference type="Pfam" id="PF13695">
    <property type="entry name" value="Zn_ribbon_3CxxC"/>
    <property type="match status" value="1"/>
</dbReference>
<dbReference type="Proteomes" id="UP000268093">
    <property type="component" value="Unassembled WGS sequence"/>
</dbReference>
<comment type="caution">
    <text evidence="5">The sequence shown here is derived from an EMBL/GenBank/DDBJ whole genome shotgun (WGS) entry which is preliminary data.</text>
</comment>
<keyword evidence="1" id="KW-0479">Metal-binding</keyword>
<accession>A0A433DC21</accession>
<dbReference type="OrthoDB" id="2303039at2759"/>
<name>A0A433DC21_9FUNG</name>
<keyword evidence="2" id="KW-0863">Zinc-finger</keyword>
<keyword evidence="6" id="KW-1185">Reference proteome</keyword>
<evidence type="ECO:0000259" key="4">
    <source>
        <dbReference type="SMART" id="SM01328"/>
    </source>
</evidence>
<dbReference type="InterPro" id="IPR027377">
    <property type="entry name" value="ZAR1/RTP1-5-like_Znf-3CxxC"/>
</dbReference>
<gene>
    <name evidence="5" type="ORF">BC936DRAFT_144646</name>
</gene>
<organism evidence="5 6">
    <name type="scientific">Jimgerdemannia flammicorona</name>
    <dbReference type="NCBI Taxonomy" id="994334"/>
    <lineage>
        <taxon>Eukaryota</taxon>
        <taxon>Fungi</taxon>
        <taxon>Fungi incertae sedis</taxon>
        <taxon>Mucoromycota</taxon>
        <taxon>Mucoromycotina</taxon>
        <taxon>Endogonomycetes</taxon>
        <taxon>Endogonales</taxon>
        <taxon>Endogonaceae</taxon>
        <taxon>Jimgerdemannia</taxon>
    </lineage>
</organism>
<evidence type="ECO:0000256" key="2">
    <source>
        <dbReference type="ARBA" id="ARBA00022771"/>
    </source>
</evidence>
<evidence type="ECO:0000313" key="6">
    <source>
        <dbReference type="Proteomes" id="UP000268093"/>
    </source>
</evidence>
<evidence type="ECO:0000313" key="5">
    <source>
        <dbReference type="EMBL" id="RUP48383.1"/>
    </source>
</evidence>
<dbReference type="EMBL" id="RBNI01003408">
    <property type="protein sequence ID" value="RUP48383.1"/>
    <property type="molecule type" value="Genomic_DNA"/>
</dbReference>
<sequence length="138" mass="16004">MASHHISLATDARPIMSEIAVFKNLIFTPPGKHSYYRLYGLWACGKCKKTWSSAHTYVSLEKYKNQVPAAELKKDWDYFTQKCKKCPKGDSVGHITEYKHLREKESDSEEEVEPDTKRPHISSLCEKCKQGFRCVDRF</sequence>
<keyword evidence="3" id="KW-0862">Zinc</keyword>
<dbReference type="SMART" id="SM01328">
    <property type="entry name" value="zf-3CxxC"/>
    <property type="match status" value="1"/>
</dbReference>